<proteinExistence type="predicted"/>
<organism evidence="1 2">
    <name type="scientific">Paramecium octaurelia</name>
    <dbReference type="NCBI Taxonomy" id="43137"/>
    <lineage>
        <taxon>Eukaryota</taxon>
        <taxon>Sar</taxon>
        <taxon>Alveolata</taxon>
        <taxon>Ciliophora</taxon>
        <taxon>Intramacronucleata</taxon>
        <taxon>Oligohymenophorea</taxon>
        <taxon>Peniculida</taxon>
        <taxon>Parameciidae</taxon>
        <taxon>Paramecium</taxon>
    </lineage>
</organism>
<accession>A0A8S1YKC4</accession>
<reference evidence="1" key="1">
    <citation type="submission" date="2021-01" db="EMBL/GenBank/DDBJ databases">
        <authorList>
            <consortium name="Genoscope - CEA"/>
            <person name="William W."/>
        </authorList>
    </citation>
    <scope>NUCLEOTIDE SEQUENCE</scope>
</reference>
<dbReference type="EMBL" id="CAJJDP010000167">
    <property type="protein sequence ID" value="CAD8213871.1"/>
    <property type="molecule type" value="Genomic_DNA"/>
</dbReference>
<dbReference type="AlphaFoldDB" id="A0A8S1YKC4"/>
<keyword evidence="2" id="KW-1185">Reference proteome</keyword>
<evidence type="ECO:0000313" key="2">
    <source>
        <dbReference type="Proteomes" id="UP000683925"/>
    </source>
</evidence>
<comment type="caution">
    <text evidence="1">The sequence shown here is derived from an EMBL/GenBank/DDBJ whole genome shotgun (WGS) entry which is preliminary data.</text>
</comment>
<protein>
    <submittedName>
        <fullName evidence="1">Uncharacterized protein</fullName>
    </submittedName>
</protein>
<sequence>MDLIDEAQLSFSNNLMTQDGCSDFISLLPKIMKLQQQFNKYKLQHQILLNFIFRNNLFTITSRKQEIDKIKLKQCIHICPTIQKKSISTHIMLDQFSNLNSISLDLKLYINFIINEFFQQIAILLNTFVNDLFIINNIPLTSHQFQRHHQKLQISVLKKTKQKTKIRIRNESQKLVTIQKQNQKQHRLLYYANELKQHHLLFQIINLNYPLYIKDFLKLIVDNLLSFKLNVRTTDKLQIIIQFSRENIISNKTRTGHCLTFCYLIKMELFLLFEYIFNLKSLLFNLQQKDLVGMIRTKLDCILNNLYVNKEQNLSIFLISKYWDLIQRYPIFCEQQSFGIIAESSKQVIQTIILILLINFGRLRIDPNYERDVKFSYFWNKDSREQLIQGLTEIMKERELSIVLAQNCVYCDLKTLQSQELYCKFLVRIPFIVSHQCRQRINLFKRSLIQIRIIFLYIINLTIRMLENNNNAFMSCSVFKRVVF</sequence>
<dbReference type="Proteomes" id="UP000683925">
    <property type="component" value="Unassembled WGS sequence"/>
</dbReference>
<evidence type="ECO:0000313" key="1">
    <source>
        <dbReference type="EMBL" id="CAD8213871.1"/>
    </source>
</evidence>
<gene>
    <name evidence="1" type="ORF">POCTA_138.1.T1640057</name>
</gene>
<name>A0A8S1YKC4_PAROT</name>